<organism evidence="3 4">
    <name type="scientific">Candidatus Sungbacteria bacterium RIFCSPLOWO2_01_FULL_47_10</name>
    <dbReference type="NCBI Taxonomy" id="1802276"/>
    <lineage>
        <taxon>Bacteria</taxon>
        <taxon>Candidatus Sungiibacteriota</taxon>
    </lineage>
</organism>
<evidence type="ECO:0000256" key="1">
    <source>
        <dbReference type="ARBA" id="ARBA00007637"/>
    </source>
</evidence>
<gene>
    <name evidence="3" type="ORF">A2934_00430</name>
</gene>
<dbReference type="AlphaFoldDB" id="A0A1G2L8X4"/>
<dbReference type="Pfam" id="PF01370">
    <property type="entry name" value="Epimerase"/>
    <property type="match status" value="1"/>
</dbReference>
<dbReference type="Gene3D" id="3.90.25.10">
    <property type="entry name" value="UDP-galactose 4-epimerase, domain 1"/>
    <property type="match status" value="1"/>
</dbReference>
<evidence type="ECO:0000313" key="3">
    <source>
        <dbReference type="EMBL" id="OHA07301.1"/>
    </source>
</evidence>
<dbReference type="InterPro" id="IPR001509">
    <property type="entry name" value="Epimerase_deHydtase"/>
</dbReference>
<dbReference type="InterPro" id="IPR036291">
    <property type="entry name" value="NAD(P)-bd_dom_sf"/>
</dbReference>
<proteinExistence type="inferred from homology"/>
<name>A0A1G2L8X4_9BACT</name>
<dbReference type="SUPFAM" id="SSF51735">
    <property type="entry name" value="NAD(P)-binding Rossmann-fold domains"/>
    <property type="match status" value="1"/>
</dbReference>
<dbReference type="Gene3D" id="3.40.50.720">
    <property type="entry name" value="NAD(P)-binding Rossmann-like Domain"/>
    <property type="match status" value="1"/>
</dbReference>
<comment type="caution">
    <text evidence="3">The sequence shown here is derived from an EMBL/GenBank/DDBJ whole genome shotgun (WGS) entry which is preliminary data.</text>
</comment>
<comment type="similarity">
    <text evidence="1">Belongs to the NAD(P)-dependent epimerase/dehydratase family.</text>
</comment>
<dbReference type="Proteomes" id="UP000177982">
    <property type="component" value="Unassembled WGS sequence"/>
</dbReference>
<evidence type="ECO:0000313" key="4">
    <source>
        <dbReference type="Proteomes" id="UP000177982"/>
    </source>
</evidence>
<accession>A0A1G2L8X4</accession>
<evidence type="ECO:0000259" key="2">
    <source>
        <dbReference type="Pfam" id="PF01370"/>
    </source>
</evidence>
<reference evidence="3 4" key="1">
    <citation type="journal article" date="2016" name="Nat. Commun.">
        <title>Thousands of microbial genomes shed light on interconnected biogeochemical processes in an aquifer system.</title>
        <authorList>
            <person name="Anantharaman K."/>
            <person name="Brown C.T."/>
            <person name="Hug L.A."/>
            <person name="Sharon I."/>
            <person name="Castelle C.J."/>
            <person name="Probst A.J."/>
            <person name="Thomas B.C."/>
            <person name="Singh A."/>
            <person name="Wilkins M.J."/>
            <person name="Karaoz U."/>
            <person name="Brodie E.L."/>
            <person name="Williams K.H."/>
            <person name="Hubbard S.S."/>
            <person name="Banfield J.F."/>
        </authorList>
    </citation>
    <scope>NUCLEOTIDE SEQUENCE [LARGE SCALE GENOMIC DNA]</scope>
</reference>
<dbReference type="EMBL" id="MHQO01000012">
    <property type="protein sequence ID" value="OHA07301.1"/>
    <property type="molecule type" value="Genomic_DNA"/>
</dbReference>
<feature type="domain" description="NAD-dependent epimerase/dehydratase" evidence="2">
    <location>
        <begin position="15"/>
        <end position="250"/>
    </location>
</feature>
<sequence length="329" mass="36582">MEIEKVLKKKYQKAMVTGGAGFIGSHLCEALVNTGLKVVSIDNYIAGRHENVAHLKKFKNFQEVDCDVCDFESLKKHFDGVDVVFHNAAAKKNVSLADPRKDLAVNAGGTFNVLELSKTNKVKKLVHASTGSVYGEPIQFPQTEDHPLNPRSFYGVSKLAGEKYAALYEKLFYLDTTVLRYFHVFGPRQEFGEYGGVVAIFIRNMLNNEPITIFGDGTQQRSFTYVGDVVKANLLVAASEKTKGEAYNCASGLKITVKELADMVVEGFGKSSADIKYGDWLIGDIKEFEVDNSKIRSLGLEFSINFKEKLLETISQMKPYIGKVKPLEH</sequence>
<protein>
    <recommendedName>
        <fullName evidence="2">NAD-dependent epimerase/dehydratase domain-containing protein</fullName>
    </recommendedName>
</protein>
<dbReference type="PANTHER" id="PTHR43000">
    <property type="entry name" value="DTDP-D-GLUCOSE 4,6-DEHYDRATASE-RELATED"/>
    <property type="match status" value="1"/>
</dbReference>